<dbReference type="OrthoDB" id="10600652at2759"/>
<evidence type="ECO:0000256" key="1">
    <source>
        <dbReference type="SAM" id="MobiDB-lite"/>
    </source>
</evidence>
<accession>A0A8B7N2D6</accession>
<organism evidence="3 4">
    <name type="scientific">Hyalella azteca</name>
    <name type="common">Amphipod</name>
    <dbReference type="NCBI Taxonomy" id="294128"/>
    <lineage>
        <taxon>Eukaryota</taxon>
        <taxon>Metazoa</taxon>
        <taxon>Ecdysozoa</taxon>
        <taxon>Arthropoda</taxon>
        <taxon>Crustacea</taxon>
        <taxon>Multicrustacea</taxon>
        <taxon>Malacostraca</taxon>
        <taxon>Eumalacostraca</taxon>
        <taxon>Peracarida</taxon>
        <taxon>Amphipoda</taxon>
        <taxon>Senticaudata</taxon>
        <taxon>Talitrida</taxon>
        <taxon>Talitroidea</taxon>
        <taxon>Hyalellidae</taxon>
        <taxon>Hyalella</taxon>
    </lineage>
</organism>
<evidence type="ECO:0000313" key="4">
    <source>
        <dbReference type="RefSeq" id="XP_018007740.1"/>
    </source>
</evidence>
<dbReference type="InterPro" id="IPR007223">
    <property type="entry name" value="Peroxin-13_N"/>
</dbReference>
<feature type="region of interest" description="Disordered" evidence="1">
    <location>
        <begin position="448"/>
        <end position="469"/>
    </location>
</feature>
<proteinExistence type="predicted"/>
<dbReference type="GeneID" id="108665496"/>
<feature type="region of interest" description="Disordered" evidence="1">
    <location>
        <begin position="1"/>
        <end position="91"/>
    </location>
</feature>
<dbReference type="GO" id="GO:0016560">
    <property type="term" value="P:protein import into peroxisome matrix, docking"/>
    <property type="evidence" value="ECO:0007669"/>
    <property type="project" value="InterPro"/>
</dbReference>
<dbReference type="GO" id="GO:0005777">
    <property type="term" value="C:peroxisome"/>
    <property type="evidence" value="ECO:0007669"/>
    <property type="project" value="InterPro"/>
</dbReference>
<name>A0A8B7N2D6_HYAAZ</name>
<evidence type="ECO:0000313" key="3">
    <source>
        <dbReference type="Proteomes" id="UP000694843"/>
    </source>
</evidence>
<feature type="compositionally biased region" description="Gly residues" evidence="1">
    <location>
        <begin position="45"/>
        <end position="54"/>
    </location>
</feature>
<sequence>MSFAEKRGTGLEPEPVNQRRENFPATSDVSREANLSTWEVKSIVGGEGGGGGGLQSPSSQQLKSHDNSKKLQSNTPTQHLVHPTNPVNSAVRSSMLPGTILQPSYSGWSSMPPQPYNPALGTYGYNTQLGNESILNQMYQGTSSSLNLVSLGLQSVGNFTGILNQFFMTIQNTLSSLMNLSMQMHFIKNQFAHAMSLFSLYRGVKWLVLRLLRALGLSSESDVERAWREAQASMQPTVTGETWRPWRKVLLTTLFVTVPTLIIYIMDALNSPPPRRDNTNDPRTSNVPPGAQPAAADGQWSATQSGPFSGYGNSFPYSSYSLGAPHSVNGSAYPFGATSSYGYNPPFSGSSYGYNTSGNQFNQIGTPNAYGGYGNAMNYGSYGNYDGVYNRYNYNGSDTYPFSLGYGAGQVTRPSAPPLLHQQLGSMNSGLQQSVPFVSNANLTSQVLSEDQRKEEASGGLGGVQETVP</sequence>
<dbReference type="Proteomes" id="UP000694843">
    <property type="component" value="Unplaced"/>
</dbReference>
<feature type="compositionally biased region" description="Polar residues" evidence="1">
    <location>
        <begin position="24"/>
        <end position="39"/>
    </location>
</feature>
<feature type="domain" description="Peroxin 13 N-terminal" evidence="2">
    <location>
        <begin position="135"/>
        <end position="262"/>
    </location>
</feature>
<dbReference type="AlphaFoldDB" id="A0A8B7N2D6"/>
<gene>
    <name evidence="4" type="primary">LOC108665496</name>
</gene>
<evidence type="ECO:0000259" key="2">
    <source>
        <dbReference type="Pfam" id="PF04088"/>
    </source>
</evidence>
<keyword evidence="3" id="KW-1185">Reference proteome</keyword>
<dbReference type="RefSeq" id="XP_018007740.1">
    <property type="nucleotide sequence ID" value="XM_018152251.2"/>
</dbReference>
<reference evidence="4" key="1">
    <citation type="submission" date="2025-08" db="UniProtKB">
        <authorList>
            <consortium name="RefSeq"/>
        </authorList>
    </citation>
    <scope>IDENTIFICATION</scope>
    <source>
        <tissue evidence="4">Whole organism</tissue>
    </source>
</reference>
<dbReference type="GO" id="GO:0016020">
    <property type="term" value="C:membrane"/>
    <property type="evidence" value="ECO:0007669"/>
    <property type="project" value="InterPro"/>
</dbReference>
<dbReference type="KEGG" id="hazt:108665496"/>
<dbReference type="Pfam" id="PF04088">
    <property type="entry name" value="Peroxin-13_N"/>
    <property type="match status" value="1"/>
</dbReference>
<feature type="region of interest" description="Disordered" evidence="1">
    <location>
        <begin position="272"/>
        <end position="302"/>
    </location>
</feature>
<protein>
    <submittedName>
        <fullName evidence="4">Uncharacterized protein LOC108665496</fullName>
    </submittedName>
</protein>
<feature type="compositionally biased region" description="Low complexity" evidence="1">
    <location>
        <begin position="281"/>
        <end position="299"/>
    </location>
</feature>